<keyword evidence="3" id="KW-1185">Reference proteome</keyword>
<evidence type="ECO:0000313" key="3">
    <source>
        <dbReference type="Proteomes" id="UP001472677"/>
    </source>
</evidence>
<comment type="caution">
    <text evidence="2">The sequence shown here is derived from an EMBL/GenBank/DDBJ whole genome shotgun (WGS) entry which is preliminary data.</text>
</comment>
<dbReference type="Proteomes" id="UP001472677">
    <property type="component" value="Unassembled WGS sequence"/>
</dbReference>
<feature type="region of interest" description="Disordered" evidence="1">
    <location>
        <begin position="1"/>
        <end position="30"/>
    </location>
</feature>
<name>A0ABR1ZGR2_9ROSI</name>
<evidence type="ECO:0000313" key="2">
    <source>
        <dbReference type="EMBL" id="KAK8479634.1"/>
    </source>
</evidence>
<accession>A0ABR1ZGR2</accession>
<dbReference type="EMBL" id="JBBPBM010002239">
    <property type="protein sequence ID" value="KAK8479634.1"/>
    <property type="molecule type" value="Genomic_DNA"/>
</dbReference>
<protein>
    <submittedName>
        <fullName evidence="2">Uncharacterized protein</fullName>
    </submittedName>
</protein>
<gene>
    <name evidence="2" type="ORF">V6N12_019271</name>
</gene>
<sequence>MKTKPPTTFTLHSSATITRQDRPACSEHSTSLPPVIVLPNFASRSPLVPLQHEAVQQTPLPPTTVVCPNKPAYSQPHSFPDQYGLYEFANLSASSHG</sequence>
<organism evidence="2 3">
    <name type="scientific">Hibiscus sabdariffa</name>
    <name type="common">roselle</name>
    <dbReference type="NCBI Taxonomy" id="183260"/>
    <lineage>
        <taxon>Eukaryota</taxon>
        <taxon>Viridiplantae</taxon>
        <taxon>Streptophyta</taxon>
        <taxon>Embryophyta</taxon>
        <taxon>Tracheophyta</taxon>
        <taxon>Spermatophyta</taxon>
        <taxon>Magnoliopsida</taxon>
        <taxon>eudicotyledons</taxon>
        <taxon>Gunneridae</taxon>
        <taxon>Pentapetalae</taxon>
        <taxon>rosids</taxon>
        <taxon>malvids</taxon>
        <taxon>Malvales</taxon>
        <taxon>Malvaceae</taxon>
        <taxon>Malvoideae</taxon>
        <taxon>Hibiscus</taxon>
    </lineage>
</organism>
<reference evidence="2 3" key="1">
    <citation type="journal article" date="2024" name="G3 (Bethesda)">
        <title>Genome assembly of Hibiscus sabdariffa L. provides insights into metabolisms of medicinal natural products.</title>
        <authorList>
            <person name="Kim T."/>
        </authorList>
    </citation>
    <scope>NUCLEOTIDE SEQUENCE [LARGE SCALE GENOMIC DNA]</scope>
    <source>
        <strain evidence="2">TK-2024</strain>
        <tissue evidence="2">Old leaves</tissue>
    </source>
</reference>
<feature type="compositionally biased region" description="Polar residues" evidence="1">
    <location>
        <begin position="1"/>
        <end position="18"/>
    </location>
</feature>
<proteinExistence type="predicted"/>
<evidence type="ECO:0000256" key="1">
    <source>
        <dbReference type="SAM" id="MobiDB-lite"/>
    </source>
</evidence>